<dbReference type="EMBL" id="JBBPBM010000033">
    <property type="protein sequence ID" value="KAK8533156.1"/>
    <property type="molecule type" value="Genomic_DNA"/>
</dbReference>
<dbReference type="Proteomes" id="UP001472677">
    <property type="component" value="Unassembled WGS sequence"/>
</dbReference>
<evidence type="ECO:0000256" key="1">
    <source>
        <dbReference type="SAM" id="MobiDB-lite"/>
    </source>
</evidence>
<feature type="region of interest" description="Disordered" evidence="1">
    <location>
        <begin position="81"/>
        <end position="102"/>
    </location>
</feature>
<evidence type="ECO:0000313" key="3">
    <source>
        <dbReference type="Proteomes" id="UP001472677"/>
    </source>
</evidence>
<name>A0ABR2D9S6_9ROSI</name>
<organism evidence="2 3">
    <name type="scientific">Hibiscus sabdariffa</name>
    <name type="common">roselle</name>
    <dbReference type="NCBI Taxonomy" id="183260"/>
    <lineage>
        <taxon>Eukaryota</taxon>
        <taxon>Viridiplantae</taxon>
        <taxon>Streptophyta</taxon>
        <taxon>Embryophyta</taxon>
        <taxon>Tracheophyta</taxon>
        <taxon>Spermatophyta</taxon>
        <taxon>Magnoliopsida</taxon>
        <taxon>eudicotyledons</taxon>
        <taxon>Gunneridae</taxon>
        <taxon>Pentapetalae</taxon>
        <taxon>rosids</taxon>
        <taxon>malvids</taxon>
        <taxon>Malvales</taxon>
        <taxon>Malvaceae</taxon>
        <taxon>Malvoideae</taxon>
        <taxon>Hibiscus</taxon>
    </lineage>
</organism>
<proteinExistence type="predicted"/>
<gene>
    <name evidence="2" type="ORF">V6N12_076435</name>
</gene>
<feature type="compositionally biased region" description="Basic and acidic residues" evidence="1">
    <location>
        <begin position="85"/>
        <end position="95"/>
    </location>
</feature>
<comment type="caution">
    <text evidence="2">The sequence shown here is derived from an EMBL/GenBank/DDBJ whole genome shotgun (WGS) entry which is preliminary data.</text>
</comment>
<reference evidence="2 3" key="1">
    <citation type="journal article" date="2024" name="G3 (Bethesda)">
        <title>Genome assembly of Hibiscus sabdariffa L. provides insights into metabolisms of medicinal natural products.</title>
        <authorList>
            <person name="Kim T."/>
        </authorList>
    </citation>
    <scope>NUCLEOTIDE SEQUENCE [LARGE SCALE GENOMIC DNA]</scope>
    <source>
        <strain evidence="2">TK-2024</strain>
        <tissue evidence="2">Old leaves</tissue>
    </source>
</reference>
<evidence type="ECO:0000313" key="2">
    <source>
        <dbReference type="EMBL" id="KAK8533156.1"/>
    </source>
</evidence>
<keyword evidence="3" id="KW-1185">Reference proteome</keyword>
<sequence>MSRKEHALFRWLCLARKYDSPCRTKRTALEDCNTSRCHVHVPKFLLVNQKEMKLQRAPMKKLEGWSLLSICQEIPWLGSKPQGNWKRDNGSDRMPTHSQRLDGQPKTTCIRNILLMKFEVTRNQHGPNLTIEHAWRNKK</sequence>
<protein>
    <submittedName>
        <fullName evidence="2">Uncharacterized protein</fullName>
    </submittedName>
</protein>
<accession>A0ABR2D9S6</accession>